<sequence length="18" mass="2129">MSLDVPLGFHIRRAMWQA</sequence>
<organism evidence="1">
    <name type="scientific">Arundo donax</name>
    <name type="common">Giant reed</name>
    <name type="synonym">Donax arundinaceus</name>
    <dbReference type="NCBI Taxonomy" id="35708"/>
    <lineage>
        <taxon>Eukaryota</taxon>
        <taxon>Viridiplantae</taxon>
        <taxon>Streptophyta</taxon>
        <taxon>Embryophyta</taxon>
        <taxon>Tracheophyta</taxon>
        <taxon>Spermatophyta</taxon>
        <taxon>Magnoliopsida</taxon>
        <taxon>Liliopsida</taxon>
        <taxon>Poales</taxon>
        <taxon>Poaceae</taxon>
        <taxon>PACMAD clade</taxon>
        <taxon>Arundinoideae</taxon>
        <taxon>Arundineae</taxon>
        <taxon>Arundo</taxon>
    </lineage>
</organism>
<dbReference type="AlphaFoldDB" id="A0A0A9HJD0"/>
<reference evidence="1" key="2">
    <citation type="journal article" date="2015" name="Data Brief">
        <title>Shoot transcriptome of the giant reed, Arundo donax.</title>
        <authorList>
            <person name="Barrero R.A."/>
            <person name="Guerrero F.D."/>
            <person name="Moolhuijzen P."/>
            <person name="Goolsby J.A."/>
            <person name="Tidwell J."/>
            <person name="Bellgard S.E."/>
            <person name="Bellgard M.I."/>
        </authorList>
    </citation>
    <scope>NUCLEOTIDE SEQUENCE</scope>
    <source>
        <tissue evidence="1">Shoot tissue taken approximately 20 cm above the soil surface</tissue>
    </source>
</reference>
<proteinExistence type="predicted"/>
<reference evidence="1" key="1">
    <citation type="submission" date="2014-09" db="EMBL/GenBank/DDBJ databases">
        <authorList>
            <person name="Magalhaes I.L.F."/>
            <person name="Oliveira U."/>
            <person name="Santos F.R."/>
            <person name="Vidigal T.H.D.A."/>
            <person name="Brescovit A.D."/>
            <person name="Santos A.J."/>
        </authorList>
    </citation>
    <scope>NUCLEOTIDE SEQUENCE</scope>
    <source>
        <tissue evidence="1">Shoot tissue taken approximately 20 cm above the soil surface</tissue>
    </source>
</reference>
<name>A0A0A9HJD0_ARUDO</name>
<dbReference type="EMBL" id="GBRH01162935">
    <property type="protein sequence ID" value="JAE34961.1"/>
    <property type="molecule type" value="Transcribed_RNA"/>
</dbReference>
<evidence type="ECO:0000313" key="1">
    <source>
        <dbReference type="EMBL" id="JAE34961.1"/>
    </source>
</evidence>
<protein>
    <submittedName>
        <fullName evidence="1">Uncharacterized protein</fullName>
    </submittedName>
</protein>
<accession>A0A0A9HJD0</accession>